<dbReference type="Gene3D" id="3.60.130.30">
    <property type="match status" value="1"/>
</dbReference>
<name>A0A6A4GIZ9_9AGAR</name>
<dbReference type="Proteomes" id="UP000799118">
    <property type="component" value="Unassembled WGS sequence"/>
</dbReference>
<accession>A0A6A4GIZ9</accession>
<evidence type="ECO:0008006" key="3">
    <source>
        <dbReference type="Google" id="ProtNLM"/>
    </source>
</evidence>
<evidence type="ECO:0000313" key="1">
    <source>
        <dbReference type="EMBL" id="KAE9385581.1"/>
    </source>
</evidence>
<proteinExistence type="predicted"/>
<evidence type="ECO:0000313" key="2">
    <source>
        <dbReference type="Proteomes" id="UP000799118"/>
    </source>
</evidence>
<reference evidence="1" key="1">
    <citation type="journal article" date="2019" name="Environ. Microbiol.">
        <title>Fungal ecological strategies reflected in gene transcription - a case study of two litter decomposers.</title>
        <authorList>
            <person name="Barbi F."/>
            <person name="Kohler A."/>
            <person name="Barry K."/>
            <person name="Baskaran P."/>
            <person name="Daum C."/>
            <person name="Fauchery L."/>
            <person name="Ihrmark K."/>
            <person name="Kuo A."/>
            <person name="LaButti K."/>
            <person name="Lipzen A."/>
            <person name="Morin E."/>
            <person name="Grigoriev I.V."/>
            <person name="Henrissat B."/>
            <person name="Lindahl B."/>
            <person name="Martin F."/>
        </authorList>
    </citation>
    <scope>NUCLEOTIDE SEQUENCE</scope>
    <source>
        <strain evidence="1">JB14</strain>
    </source>
</reference>
<dbReference type="OrthoDB" id="3202607at2759"/>
<organism evidence="1 2">
    <name type="scientific">Gymnopus androsaceus JB14</name>
    <dbReference type="NCBI Taxonomy" id="1447944"/>
    <lineage>
        <taxon>Eukaryota</taxon>
        <taxon>Fungi</taxon>
        <taxon>Dikarya</taxon>
        <taxon>Basidiomycota</taxon>
        <taxon>Agaricomycotina</taxon>
        <taxon>Agaricomycetes</taxon>
        <taxon>Agaricomycetidae</taxon>
        <taxon>Agaricales</taxon>
        <taxon>Marasmiineae</taxon>
        <taxon>Omphalotaceae</taxon>
        <taxon>Gymnopus</taxon>
    </lineage>
</organism>
<keyword evidence="2" id="KW-1185">Reference proteome</keyword>
<sequence>MGWAPGGGRVRPGSYVNSARNAKVMQKALDSPVIQRIARYVDPLFPKLHALYTNLDKQVVDVDNPDIRCSFQHCCYPTCHFNLHSSSTVFHTDYWNYIGGMCAAFCGGKFDPKRSGHFIAWSLGLVFEFPPGSAIFVPSAAVPHLNTPLAKHERHHSLVFFLPAGLVRWYHNGFRSDKEFKEQASPEQLQAWLGYWKSLGKEALELLQYDG</sequence>
<dbReference type="EMBL" id="ML769967">
    <property type="protein sequence ID" value="KAE9385581.1"/>
    <property type="molecule type" value="Genomic_DNA"/>
</dbReference>
<protein>
    <recommendedName>
        <fullName evidence="3">Prolyl 4-hydroxylase alpha subunit Fe(2+) 2OG dioxygenase domain-containing protein</fullName>
    </recommendedName>
</protein>
<gene>
    <name evidence="1" type="ORF">BT96DRAFT_960720</name>
</gene>
<dbReference type="AlphaFoldDB" id="A0A6A4GIZ9"/>